<dbReference type="InterPro" id="IPR013154">
    <property type="entry name" value="ADH-like_N"/>
</dbReference>
<evidence type="ECO:0000259" key="2">
    <source>
        <dbReference type="SMART" id="SM00829"/>
    </source>
</evidence>
<dbReference type="InterPro" id="IPR020843">
    <property type="entry name" value="ER"/>
</dbReference>
<protein>
    <submittedName>
        <fullName evidence="3">Zinc-binding dehydrogenase</fullName>
    </submittedName>
    <submittedName>
        <fullName evidence="4">Zn-dependent oxidoreductase</fullName>
    </submittedName>
</protein>
<dbReference type="EMBL" id="JAEKNS010000151">
    <property type="protein sequence ID" value="MBJ7596204.1"/>
    <property type="molecule type" value="Genomic_DNA"/>
</dbReference>
<dbReference type="InterPro" id="IPR011032">
    <property type="entry name" value="GroES-like_sf"/>
</dbReference>
<keyword evidence="1" id="KW-0521">NADP</keyword>
<comment type="caution">
    <text evidence="4">The sequence shown here is derived from an EMBL/GenBank/DDBJ whole genome shotgun (WGS) entry which is preliminary data.</text>
</comment>
<dbReference type="Proteomes" id="UP000606991">
    <property type="component" value="Unassembled WGS sequence"/>
</dbReference>
<reference evidence="3 6" key="3">
    <citation type="submission" date="2020-10" db="EMBL/GenBank/DDBJ databases">
        <title>Ca. Dormibacterota MAGs.</title>
        <authorList>
            <person name="Montgomery K."/>
        </authorList>
    </citation>
    <scope>NUCLEOTIDE SEQUENCE [LARGE SCALE GENOMIC DNA]</scope>
    <source>
        <strain evidence="3">SC8812_S17_18</strain>
    </source>
</reference>
<dbReference type="PANTHER" id="PTHR44154">
    <property type="entry name" value="QUINONE OXIDOREDUCTASE"/>
    <property type="match status" value="1"/>
</dbReference>
<dbReference type="SUPFAM" id="SSF50129">
    <property type="entry name" value="GroES-like"/>
    <property type="match status" value="1"/>
</dbReference>
<evidence type="ECO:0000256" key="1">
    <source>
        <dbReference type="ARBA" id="ARBA00022857"/>
    </source>
</evidence>
<dbReference type="InterPro" id="IPR051603">
    <property type="entry name" value="Zinc-ADH_QOR/CCCR"/>
</dbReference>
<dbReference type="InterPro" id="IPR013149">
    <property type="entry name" value="ADH-like_C"/>
</dbReference>
<dbReference type="SUPFAM" id="SSF51735">
    <property type="entry name" value="NAD(P)-binding Rossmann-fold domains"/>
    <property type="match status" value="1"/>
</dbReference>
<dbReference type="Proteomes" id="UP000248724">
    <property type="component" value="Unassembled WGS sequence"/>
</dbReference>
<dbReference type="GO" id="GO:0016491">
    <property type="term" value="F:oxidoreductase activity"/>
    <property type="evidence" value="ECO:0007669"/>
    <property type="project" value="InterPro"/>
</dbReference>
<sequence>MLAARAARFGGDDPLANLELVEVPDPSPGPGEVLIAVGAASLNHHDLWTLRGVGSRPLTEPQVLGCDAAGTVIAYGEGATPPGAPPVGSEVVVHSVMTCGHCPACRSGDELHCPRVGLLSEPPYPGALAELLVVPIGNLLPLPPTVDLVNAACLPTAYLTAYRMLFVRGALKPGQRVLVHGVTGGVASAAILLGAAAGLTVYATSREEAKRAAALELGACAAFNTDRDAVKQVVAASQGGVDAVLDTVGEATWDFSVRAVRPGGTVVVSGATSGPNPPAQLNRIFWRQLTVAGSSMGTRDELARVVELCATGTLRPLLDSVRPLAAVASGFAALAAGERRGKLVLRPRA</sequence>
<evidence type="ECO:0000313" key="3">
    <source>
        <dbReference type="EMBL" id="MBJ7596204.1"/>
    </source>
</evidence>
<feature type="domain" description="Enoyl reductase (ER)" evidence="2">
    <location>
        <begin position="13"/>
        <end position="345"/>
    </location>
</feature>
<dbReference type="Pfam" id="PF00107">
    <property type="entry name" value="ADH_zinc_N"/>
    <property type="match status" value="1"/>
</dbReference>
<organism evidence="4 5">
    <name type="scientific">Candidatus Aeolococcus gillhamiae</name>
    <dbReference type="NCBI Taxonomy" id="3127015"/>
    <lineage>
        <taxon>Bacteria</taxon>
        <taxon>Bacillati</taxon>
        <taxon>Candidatus Dormiibacterota</taxon>
        <taxon>Candidatus Dormibacteria</taxon>
        <taxon>Candidatus Aeolococcales</taxon>
        <taxon>Candidatus Aeolococcaceae</taxon>
        <taxon>Candidatus Aeolococcus</taxon>
    </lineage>
</organism>
<evidence type="ECO:0000313" key="6">
    <source>
        <dbReference type="Proteomes" id="UP000606991"/>
    </source>
</evidence>
<gene>
    <name evidence="4" type="ORF">DLM65_12620</name>
    <name evidence="3" type="ORF">JF886_15350</name>
</gene>
<dbReference type="Gene3D" id="3.90.180.10">
    <property type="entry name" value="Medium-chain alcohol dehydrogenases, catalytic domain"/>
    <property type="match status" value="1"/>
</dbReference>
<accession>A0A934JZJ2</accession>
<dbReference type="PANTHER" id="PTHR44154:SF1">
    <property type="entry name" value="QUINONE OXIDOREDUCTASE"/>
    <property type="match status" value="1"/>
</dbReference>
<reference evidence="4 5" key="1">
    <citation type="journal article" date="2017" name="Nature">
        <title>Atmospheric trace gases support primary production in Antarctic desert surface soil.</title>
        <authorList>
            <person name="Ji M."/>
            <person name="Greening C."/>
            <person name="Vanwonterghem I."/>
            <person name="Carere C.R."/>
            <person name="Bay S.K."/>
            <person name="Steen J.A."/>
            <person name="Montgomery K."/>
            <person name="Lines T."/>
            <person name="Beardall J."/>
            <person name="van Dorst J."/>
            <person name="Snape I."/>
            <person name="Stott M.B."/>
            <person name="Hugenholtz P."/>
            <person name="Ferrari B.C."/>
        </authorList>
    </citation>
    <scope>NUCLEOTIDE SEQUENCE [LARGE SCALE GENOMIC DNA]</scope>
    <source>
        <strain evidence="4">RRmetagenome_bin12</strain>
    </source>
</reference>
<dbReference type="AlphaFoldDB" id="A0A2W5YZU4"/>
<dbReference type="Gene3D" id="3.40.50.720">
    <property type="entry name" value="NAD(P)-binding Rossmann-like Domain"/>
    <property type="match status" value="1"/>
</dbReference>
<proteinExistence type="predicted"/>
<evidence type="ECO:0000313" key="5">
    <source>
        <dbReference type="Proteomes" id="UP000248724"/>
    </source>
</evidence>
<dbReference type="RefSeq" id="WP_337314031.1">
    <property type="nucleotide sequence ID" value="NZ_JAEKNS010000151.1"/>
</dbReference>
<reference evidence="4" key="2">
    <citation type="submission" date="2018-05" db="EMBL/GenBank/DDBJ databases">
        <authorList>
            <person name="Ferrari B."/>
        </authorList>
    </citation>
    <scope>NUCLEOTIDE SEQUENCE</scope>
    <source>
        <strain evidence="4">RRmetagenome_bin12</strain>
    </source>
</reference>
<dbReference type="Pfam" id="PF08240">
    <property type="entry name" value="ADH_N"/>
    <property type="match status" value="1"/>
</dbReference>
<accession>A0A2W5YZU4</accession>
<dbReference type="InterPro" id="IPR036291">
    <property type="entry name" value="NAD(P)-bd_dom_sf"/>
</dbReference>
<dbReference type="SMART" id="SM00829">
    <property type="entry name" value="PKS_ER"/>
    <property type="match status" value="1"/>
</dbReference>
<dbReference type="EMBL" id="QHBU01000256">
    <property type="protein sequence ID" value="PZR78549.1"/>
    <property type="molecule type" value="Genomic_DNA"/>
</dbReference>
<name>A0A2W5YZU4_9BACT</name>
<evidence type="ECO:0000313" key="4">
    <source>
        <dbReference type="EMBL" id="PZR78549.1"/>
    </source>
</evidence>